<gene>
    <name evidence="1" type="ORF">PV07_07141</name>
</gene>
<evidence type="ECO:0000313" key="1">
    <source>
        <dbReference type="EMBL" id="KIW27403.1"/>
    </source>
</evidence>
<dbReference type="EMBL" id="KN847043">
    <property type="protein sequence ID" value="KIW27403.1"/>
    <property type="molecule type" value="Genomic_DNA"/>
</dbReference>
<evidence type="ECO:0000313" key="2">
    <source>
        <dbReference type="Proteomes" id="UP000054466"/>
    </source>
</evidence>
<name>A0A0D2C8I2_9EURO</name>
<organism evidence="1 2">
    <name type="scientific">Cladophialophora immunda</name>
    <dbReference type="NCBI Taxonomy" id="569365"/>
    <lineage>
        <taxon>Eukaryota</taxon>
        <taxon>Fungi</taxon>
        <taxon>Dikarya</taxon>
        <taxon>Ascomycota</taxon>
        <taxon>Pezizomycotina</taxon>
        <taxon>Eurotiomycetes</taxon>
        <taxon>Chaetothyriomycetidae</taxon>
        <taxon>Chaetothyriales</taxon>
        <taxon>Herpotrichiellaceae</taxon>
        <taxon>Cladophialophora</taxon>
    </lineage>
</organism>
<dbReference type="Proteomes" id="UP000054466">
    <property type="component" value="Unassembled WGS sequence"/>
</dbReference>
<dbReference type="GeneID" id="27346335"/>
<protein>
    <submittedName>
        <fullName evidence="1">Uncharacterized protein</fullName>
    </submittedName>
</protein>
<keyword evidence="2" id="KW-1185">Reference proteome</keyword>
<dbReference type="RefSeq" id="XP_016247619.1">
    <property type="nucleotide sequence ID" value="XM_016394200.1"/>
</dbReference>
<dbReference type="VEuPathDB" id="FungiDB:PV07_07141"/>
<reference evidence="1 2" key="1">
    <citation type="submission" date="2015-01" db="EMBL/GenBank/DDBJ databases">
        <title>The Genome Sequence of Cladophialophora immunda CBS83496.</title>
        <authorList>
            <consortium name="The Broad Institute Genomics Platform"/>
            <person name="Cuomo C."/>
            <person name="de Hoog S."/>
            <person name="Gorbushina A."/>
            <person name="Stielow B."/>
            <person name="Teixiera M."/>
            <person name="Abouelleil A."/>
            <person name="Chapman S.B."/>
            <person name="Priest M."/>
            <person name="Young S.K."/>
            <person name="Wortman J."/>
            <person name="Nusbaum C."/>
            <person name="Birren B."/>
        </authorList>
    </citation>
    <scope>NUCLEOTIDE SEQUENCE [LARGE SCALE GENOMIC DNA]</scope>
    <source>
        <strain evidence="1 2">CBS 83496</strain>
    </source>
</reference>
<accession>A0A0D2C8I2</accession>
<proteinExistence type="predicted"/>
<dbReference type="AlphaFoldDB" id="A0A0D2C8I2"/>
<sequence length="109" mass="11939">MGRCAVMQKRESISPPLGNCEVALPSRHGSHVLPHGFSVVSACTLSLSDEGDSNSASAGRICFFLCATAPSKWRLRWMTRLFMPMRCVFKHLVSAMSLPLSLQVQSLDT</sequence>
<dbReference type="HOGENOM" id="CLU_2183670_0_0_1"/>